<dbReference type="Gene3D" id="3.90.550.10">
    <property type="entry name" value="Spore Coat Polysaccharide Biosynthesis Protein SpsA, Chain A"/>
    <property type="match status" value="1"/>
</dbReference>
<dbReference type="Proteomes" id="UP000018141">
    <property type="component" value="Unassembled WGS sequence"/>
</dbReference>
<organism evidence="1 2">
    <name type="scientific">Bacteroides pectinophilus CAG:437</name>
    <dbReference type="NCBI Taxonomy" id="1263051"/>
    <lineage>
        <taxon>Bacteria</taxon>
        <taxon>Bacillati</taxon>
        <taxon>Bacillota</taxon>
        <taxon>Clostridia</taxon>
        <taxon>Eubacteriales</taxon>
    </lineage>
</organism>
<comment type="caution">
    <text evidence="1">The sequence shown here is derived from an EMBL/GenBank/DDBJ whole genome shotgun (WGS) entry which is preliminary data.</text>
</comment>
<dbReference type="Pfam" id="PF02348">
    <property type="entry name" value="CTP_transf_3"/>
    <property type="match status" value="1"/>
</dbReference>
<sequence>MYSKKDKMYVLAMPKNWAGMENGMKNVVIMQARVGSSRLHAKVLKELFGKTILEHDIERIRQAKTIDDIIVATTTSPHDDAIEDVAIRCGVKVFRGSENDVLDRYYQAAKKYNVDNIVRITSDCPLIDPHVIDDVVKCFDDGEYEVITNVPNDAKFTYPRGLDVEEFSFEWLEKAWKEATDKYDREHVSPYIYDHAVRKCYFQYDKDYSQYRWTLDTEEDWKVIQNIYEHFYHGKHDFYLEDIVKYVQDNPDISKINEMVKQKLKH</sequence>
<dbReference type="EMBL" id="CBHH010000056">
    <property type="protein sequence ID" value="CDD58363.1"/>
    <property type="molecule type" value="Genomic_DNA"/>
</dbReference>
<dbReference type="CDD" id="cd02518">
    <property type="entry name" value="GT2_SpsF"/>
    <property type="match status" value="1"/>
</dbReference>
<dbReference type="InterPro" id="IPR029044">
    <property type="entry name" value="Nucleotide-diphossugar_trans"/>
</dbReference>
<name>R7AC43_9FIRM</name>
<dbReference type="GO" id="GO:0005829">
    <property type="term" value="C:cytosol"/>
    <property type="evidence" value="ECO:0007669"/>
    <property type="project" value="TreeGrafter"/>
</dbReference>
<protein>
    <submittedName>
        <fullName evidence="1">Spore coat polysaccharide biosynthesis protein F CMP-KDO synthetase</fullName>
    </submittedName>
</protein>
<dbReference type="PANTHER" id="PTHR42866">
    <property type="entry name" value="3-DEOXY-MANNO-OCTULOSONATE CYTIDYLYLTRANSFERASE"/>
    <property type="match status" value="1"/>
</dbReference>
<evidence type="ECO:0000313" key="2">
    <source>
        <dbReference type="Proteomes" id="UP000018141"/>
    </source>
</evidence>
<proteinExistence type="predicted"/>
<dbReference type="PANTHER" id="PTHR42866:SF1">
    <property type="entry name" value="SPORE COAT POLYSACCHARIDE BIOSYNTHESIS PROTEIN SPSF"/>
    <property type="match status" value="1"/>
</dbReference>
<dbReference type="InterPro" id="IPR003329">
    <property type="entry name" value="Cytidylyl_trans"/>
</dbReference>
<evidence type="ECO:0000313" key="1">
    <source>
        <dbReference type="EMBL" id="CDD58363.1"/>
    </source>
</evidence>
<accession>R7AC43</accession>
<reference evidence="1" key="1">
    <citation type="submission" date="2012-11" db="EMBL/GenBank/DDBJ databases">
        <title>Dependencies among metagenomic species, viruses, plasmids and units of genetic variation.</title>
        <authorList>
            <person name="Nielsen H.B."/>
            <person name="Almeida M."/>
            <person name="Juncker A.S."/>
            <person name="Rasmussen S."/>
            <person name="Li J."/>
            <person name="Sunagawa S."/>
            <person name="Plichta D."/>
            <person name="Gautier L."/>
            <person name="Le Chatelier E."/>
            <person name="Peletier E."/>
            <person name="Bonde I."/>
            <person name="Nielsen T."/>
            <person name="Manichanh C."/>
            <person name="Arumugam M."/>
            <person name="Batto J."/>
            <person name="Santos M.B.Q.D."/>
            <person name="Blom N."/>
            <person name="Borruel N."/>
            <person name="Burgdorf K.S."/>
            <person name="Boumezbeur F."/>
            <person name="Casellas F."/>
            <person name="Dore J."/>
            <person name="Guarner F."/>
            <person name="Hansen T."/>
            <person name="Hildebrand F."/>
            <person name="Kaas R.S."/>
            <person name="Kennedy S."/>
            <person name="Kristiansen K."/>
            <person name="Kultima J.R."/>
            <person name="Leonard P."/>
            <person name="Levenez F."/>
            <person name="Lund O."/>
            <person name="Moumen B."/>
            <person name="Le Paslier D."/>
            <person name="Pons N."/>
            <person name="Pedersen O."/>
            <person name="Prifti E."/>
            <person name="Qin J."/>
            <person name="Raes J."/>
            <person name="Tap J."/>
            <person name="Tims S."/>
            <person name="Ussery D.W."/>
            <person name="Yamada T."/>
            <person name="MetaHit consortium"/>
            <person name="Renault P."/>
            <person name="Sicheritz-Ponten T."/>
            <person name="Bork P."/>
            <person name="Wang J."/>
            <person name="Brunak S."/>
            <person name="Ehrlich S.D."/>
        </authorList>
    </citation>
    <scope>NUCLEOTIDE SEQUENCE [LARGE SCALE GENOMIC DNA]</scope>
</reference>
<gene>
    <name evidence="1" type="ORF">BN656_00041</name>
</gene>
<dbReference type="SUPFAM" id="SSF53448">
    <property type="entry name" value="Nucleotide-diphospho-sugar transferases"/>
    <property type="match status" value="1"/>
</dbReference>
<dbReference type="AlphaFoldDB" id="R7AC43"/>